<keyword evidence="1" id="KW-1133">Transmembrane helix</keyword>
<keyword evidence="4" id="KW-0418">Kinase</keyword>
<feature type="domain" description="Signal transduction histidine kinase internal region" evidence="3">
    <location>
        <begin position="738"/>
        <end position="814"/>
    </location>
</feature>
<feature type="transmembrane region" description="Helical" evidence="1">
    <location>
        <begin position="694"/>
        <end position="712"/>
    </location>
</feature>
<proteinExistence type="predicted"/>
<dbReference type="Gene3D" id="3.30.565.10">
    <property type="entry name" value="Histidine kinase-like ATPase, C-terminal domain"/>
    <property type="match status" value="1"/>
</dbReference>
<dbReference type="Gene3D" id="2.130.10.10">
    <property type="entry name" value="YVTN repeat-like/Quinoprotein amine dehydrogenase"/>
    <property type="match status" value="1"/>
</dbReference>
<dbReference type="InterPro" id="IPR050640">
    <property type="entry name" value="Bact_2-comp_sensor_kinase"/>
</dbReference>
<reference evidence="4 5" key="1">
    <citation type="submission" date="2023-04" db="EMBL/GenBank/DDBJ databases">
        <title>Two novel species of Flavobacterium.</title>
        <authorList>
            <person name="Liu Q."/>
            <person name="Xin Y.-H."/>
        </authorList>
    </citation>
    <scope>NUCLEOTIDE SEQUENCE [LARGE SCALE GENOMIC DNA]</scope>
    <source>
        <strain evidence="4 5">LB1P51</strain>
    </source>
</reference>
<organism evidence="4 5">
    <name type="scientific">Flavobacterium algoritolerans</name>
    <dbReference type="NCBI Taxonomy" id="3041254"/>
    <lineage>
        <taxon>Bacteria</taxon>
        <taxon>Pseudomonadati</taxon>
        <taxon>Bacteroidota</taxon>
        <taxon>Flavobacteriia</taxon>
        <taxon>Flavobacteriales</taxon>
        <taxon>Flavobacteriaceae</taxon>
        <taxon>Flavobacterium</taxon>
    </lineage>
</organism>
<dbReference type="SUPFAM" id="SSF63829">
    <property type="entry name" value="Calcium-dependent phosphotriesterase"/>
    <property type="match status" value="1"/>
</dbReference>
<dbReference type="EMBL" id="JASCRZ010000004">
    <property type="protein sequence ID" value="MDI5895429.1"/>
    <property type="molecule type" value="Genomic_DNA"/>
</dbReference>
<evidence type="ECO:0000256" key="2">
    <source>
        <dbReference type="SAM" id="SignalP"/>
    </source>
</evidence>
<dbReference type="InterPro" id="IPR013783">
    <property type="entry name" value="Ig-like_fold"/>
</dbReference>
<accession>A0ABT6VE12</accession>
<dbReference type="RefSeq" id="WP_282717667.1">
    <property type="nucleotide sequence ID" value="NZ_JASCRZ010000004.1"/>
</dbReference>
<feature type="signal peptide" evidence="2">
    <location>
        <begin position="1"/>
        <end position="19"/>
    </location>
</feature>
<evidence type="ECO:0000313" key="5">
    <source>
        <dbReference type="Proteomes" id="UP001243403"/>
    </source>
</evidence>
<dbReference type="SUPFAM" id="SSF55874">
    <property type="entry name" value="ATPase domain of HSP90 chaperone/DNA topoisomerase II/histidine kinase"/>
    <property type="match status" value="1"/>
</dbReference>
<dbReference type="PANTHER" id="PTHR34220">
    <property type="entry name" value="SENSOR HISTIDINE KINASE YPDA"/>
    <property type="match status" value="1"/>
</dbReference>
<evidence type="ECO:0000313" key="4">
    <source>
        <dbReference type="EMBL" id="MDI5895429.1"/>
    </source>
</evidence>
<keyword evidence="1" id="KW-0812">Transmembrane</keyword>
<keyword evidence="5" id="KW-1185">Reference proteome</keyword>
<gene>
    <name evidence="4" type="ORF">QLS65_11055</name>
</gene>
<dbReference type="Proteomes" id="UP001243403">
    <property type="component" value="Unassembled WGS sequence"/>
</dbReference>
<evidence type="ECO:0000259" key="3">
    <source>
        <dbReference type="Pfam" id="PF06580"/>
    </source>
</evidence>
<name>A0ABT6VE12_9FLAO</name>
<dbReference type="InterPro" id="IPR010559">
    <property type="entry name" value="Sig_transdc_His_kin_internal"/>
</dbReference>
<dbReference type="Gene3D" id="2.60.40.10">
    <property type="entry name" value="Immunoglobulins"/>
    <property type="match status" value="1"/>
</dbReference>
<protein>
    <submittedName>
        <fullName evidence="4">Histidine kinase</fullName>
    </submittedName>
</protein>
<comment type="caution">
    <text evidence="4">The sequence shown here is derived from an EMBL/GenBank/DDBJ whole genome shotgun (WGS) entry which is preliminary data.</text>
</comment>
<dbReference type="Pfam" id="PF06580">
    <property type="entry name" value="His_kinase"/>
    <property type="match status" value="1"/>
</dbReference>
<feature type="chain" id="PRO_5046469522" evidence="2">
    <location>
        <begin position="20"/>
        <end position="946"/>
    </location>
</feature>
<dbReference type="InterPro" id="IPR015943">
    <property type="entry name" value="WD40/YVTN_repeat-like_dom_sf"/>
</dbReference>
<keyword evidence="1" id="KW-0472">Membrane</keyword>
<dbReference type="PANTHER" id="PTHR34220:SF7">
    <property type="entry name" value="SENSOR HISTIDINE KINASE YPDA"/>
    <property type="match status" value="1"/>
</dbReference>
<dbReference type="GO" id="GO:0016301">
    <property type="term" value="F:kinase activity"/>
    <property type="evidence" value="ECO:0007669"/>
    <property type="project" value="UniProtKB-KW"/>
</dbReference>
<sequence>MKSIFLILFTTVFSSFSNAQIQYKFNHFTTDDGLPTNSIYCITENNNGEIILGTDNGLTFFNGNNFKTLNVKDGLINPYIVWVSVDEKGVIWFINYGEKLQKYENNKIQNTTIFSEYYTQIIETKDKFFLYTLQNRYANKCYTYNEVSKSDWKVTKSKNFKIPKKIAPPILVQNKKEIQVLNNHLIYNKYKVPIPNEVKFVHKVVFTKNDVWVLEENFLFSIDFNGVILKKIKLPQSLSVNPIYKNDFIVDPQNNCWLSIQSKGLFILKNNNWDSISENLGLNTTENINFLYCDRKGKIWIATNENGLFCIPNTLIMAFRFKNKENYFNGFAHSKDKKSLFVSSKFRLYSYKNDTLNLLQNSSLEIKIGNYNKVPILYLPINEPIHWDTKLQLLKVTGKILLKNEKDKHYVFTGNSSINISIKGKYDCKSINSKIEKKEKIKQIILHQNEYYFNNSEKINIRTFDDHFIYKKRDLKFKIKGYIEDFIFIKDTMWIAANNSVYRVYKEKIIDRITQINNVNIDVIHKIKPIGEAVYLCANNGLFKISSNGNLVLNKYNFLPNNDVYNVALFNNELLVATKDGLGKINNLLLQKKSDKPIFDVFYYDSKIKKLEIPSYQNLVKIKLAIQNYNSPKNQIIQYKINTTEWTNSQSTTVDFQSLSYGKNTLIFRVKDVNSDWATNKIRINRAFPFYLKWWFILVVNILVVGLIYFIYRHQIAKIKRNKQQEIITNNKVAELRQSALSAMMNPHFVFNSLNAIQYFVNSNQKEKSSEHLGKLARLVRLFLSHASEPFISLEDEIKRLKIYLELEKVRFNNFDFNFNIHDKIDINQIKIPNMIVQPFIENAILHGVSHLKENDGKIDLNFRLKKEVLTIEIIDNGYGITHTNPKMSTPNNASHISKGIVIINERMEILQQSYPEKVFIIKQQDAFPDAIRKGHKVIIVVTILQ</sequence>
<dbReference type="InterPro" id="IPR036890">
    <property type="entry name" value="HATPase_C_sf"/>
</dbReference>
<keyword evidence="4" id="KW-0808">Transferase</keyword>
<evidence type="ECO:0000256" key="1">
    <source>
        <dbReference type="SAM" id="Phobius"/>
    </source>
</evidence>
<keyword evidence="2" id="KW-0732">Signal</keyword>